<keyword evidence="4" id="KW-0449">Lipoprotein</keyword>
<dbReference type="InterPro" id="IPR019142">
    <property type="entry name" value="Dymeclin"/>
</dbReference>
<proteinExistence type="inferred from homology"/>
<evidence type="ECO:0000256" key="1">
    <source>
        <dbReference type="ARBA" id="ARBA00010603"/>
    </source>
</evidence>
<protein>
    <recommendedName>
        <fullName evidence="2">Dymeclin</fullName>
    </recommendedName>
</protein>
<dbReference type="AlphaFoldDB" id="A0A3S0ZGV3"/>
<gene>
    <name evidence="5" type="ORF">EGW08_017679</name>
</gene>
<comment type="caution">
    <text evidence="5">The sequence shown here is derived from an EMBL/GenBank/DDBJ whole genome shotgun (WGS) entry which is preliminary data.</text>
</comment>
<evidence type="ECO:0000313" key="6">
    <source>
        <dbReference type="Proteomes" id="UP000271974"/>
    </source>
</evidence>
<dbReference type="Pfam" id="PF09742">
    <property type="entry name" value="Dymeclin"/>
    <property type="match status" value="1"/>
</dbReference>
<keyword evidence="3" id="KW-0519">Myristate</keyword>
<dbReference type="Proteomes" id="UP000271974">
    <property type="component" value="Unassembled WGS sequence"/>
</dbReference>
<organism evidence="5 6">
    <name type="scientific">Elysia chlorotica</name>
    <name type="common">Eastern emerald elysia</name>
    <name type="synonym">Sea slug</name>
    <dbReference type="NCBI Taxonomy" id="188477"/>
    <lineage>
        <taxon>Eukaryota</taxon>
        <taxon>Metazoa</taxon>
        <taxon>Spiralia</taxon>
        <taxon>Lophotrochozoa</taxon>
        <taxon>Mollusca</taxon>
        <taxon>Gastropoda</taxon>
        <taxon>Heterobranchia</taxon>
        <taxon>Euthyneura</taxon>
        <taxon>Panpulmonata</taxon>
        <taxon>Sacoglossa</taxon>
        <taxon>Placobranchoidea</taxon>
        <taxon>Plakobranchidae</taxon>
        <taxon>Elysia</taxon>
    </lineage>
</organism>
<dbReference type="STRING" id="188477.A0A3S0ZGV3"/>
<dbReference type="GO" id="GO:0005794">
    <property type="term" value="C:Golgi apparatus"/>
    <property type="evidence" value="ECO:0007669"/>
    <property type="project" value="TreeGrafter"/>
</dbReference>
<accession>A0A3S0ZGV3</accession>
<comment type="similarity">
    <text evidence="1">Belongs to the dymeclin family.</text>
</comment>
<evidence type="ECO:0000256" key="4">
    <source>
        <dbReference type="ARBA" id="ARBA00023288"/>
    </source>
</evidence>
<dbReference type="EMBL" id="RQTK01000820">
    <property type="protein sequence ID" value="RUS74554.1"/>
    <property type="molecule type" value="Genomic_DNA"/>
</dbReference>
<evidence type="ECO:0000256" key="3">
    <source>
        <dbReference type="ARBA" id="ARBA00022707"/>
    </source>
</evidence>
<dbReference type="GO" id="GO:0007030">
    <property type="term" value="P:Golgi organization"/>
    <property type="evidence" value="ECO:0007669"/>
    <property type="project" value="TreeGrafter"/>
</dbReference>
<sequence>MHHSLLLIPRERTCSTYLVARSPEQRWKIVKNVTWYKERQLTEISLGGLLILVVIRTIQFNMTRMRDKYLHTNCLAALANMSSEFTNLNSFVAQKIVQRAYGYGVLNYFSTRLEPLGTNPSSKDVLQTIKDAGMTFKKDKLKVSFLLLGLV</sequence>
<evidence type="ECO:0000256" key="2">
    <source>
        <dbReference type="ARBA" id="ARBA00015736"/>
    </source>
</evidence>
<evidence type="ECO:0000313" key="5">
    <source>
        <dbReference type="EMBL" id="RUS74554.1"/>
    </source>
</evidence>
<dbReference type="OrthoDB" id="6143152at2759"/>
<dbReference type="PANTHER" id="PTHR12895">
    <property type="entry name" value="DYMECLIN"/>
    <property type="match status" value="1"/>
</dbReference>
<reference evidence="5 6" key="1">
    <citation type="submission" date="2019-01" db="EMBL/GenBank/DDBJ databases">
        <title>A draft genome assembly of the solar-powered sea slug Elysia chlorotica.</title>
        <authorList>
            <person name="Cai H."/>
            <person name="Li Q."/>
            <person name="Fang X."/>
            <person name="Li J."/>
            <person name="Curtis N.E."/>
            <person name="Altenburger A."/>
            <person name="Shibata T."/>
            <person name="Feng M."/>
            <person name="Maeda T."/>
            <person name="Schwartz J.A."/>
            <person name="Shigenobu S."/>
            <person name="Lundholm N."/>
            <person name="Nishiyama T."/>
            <person name="Yang H."/>
            <person name="Hasebe M."/>
            <person name="Li S."/>
            <person name="Pierce S.K."/>
            <person name="Wang J."/>
        </authorList>
    </citation>
    <scope>NUCLEOTIDE SEQUENCE [LARGE SCALE GENOMIC DNA]</scope>
    <source>
        <strain evidence="5">EC2010</strain>
        <tissue evidence="5">Whole organism of an adult</tissue>
    </source>
</reference>
<keyword evidence="6" id="KW-1185">Reference proteome</keyword>
<name>A0A3S0ZGV3_ELYCH</name>
<dbReference type="PANTHER" id="PTHR12895:SF9">
    <property type="entry name" value="DYMECLIN"/>
    <property type="match status" value="1"/>
</dbReference>